<sequence>MLSKSISENELGFVFRGIHSRDFGLKITSINDSIMPTLADQIQDVPAIVGDVLEGVNIQSKAINIGVRIVDATSLQDLEERKHAIANWLMPSGNNEDPLTLDILPRWEFYAHVNAAFDATDSLYNSSFTIPFSCTDPHAYSQQKRYAINGYNLAIGVGDPVSVTNGKLYDVQDELKVKHLEPLQLDFDYTATASFSIVVAETDQDGTKHSQTLATINAGSGNYNGSIAAITQMGDMDGIELDVSSTAAVTISNFKIYYADQNATGHLVDESFEKVDDDLVIINDDTTITIHDDKSNATSYPLFTLIAPTQLTKIAIADNSGNDNYVFLGSETDPDVEAQITDNMPRVLWDRCNTMATWKNFDSTNKPTFDIENGVIGTGAAIDSTANFIRPKLDSKDHYMFGTSFVKGKWNGAGGSHPALSEPLSEWKFTVRAEIYCRDPRAMGKFELYMLDQNQARMGKVMLKDNANSRDVVLEVELGTHATRTHLSTHGTKYKGKTTKKSIKVYKGGKKTTKTVTYTVKGKKKKKTEVRYVTKKLTTSTAHSTFTNWYGNITFSFIGNKMSVSAMKLNSKQANAWAKPITLTKTLSDSDVAKYVGGHQLDAFAVYMAKYPITEDLSNPVKRYQNDYMRLDDLKVWKVINGGTSEVSSPMPICDPGDEIKIATEDGTVYRNGEPYNSLNGHQIKAIGSNITGLALEDNGAKTYSFYPSTALGCWQIDQRHVMD</sequence>
<reference evidence="1 2" key="1">
    <citation type="submission" date="2016-10" db="EMBL/GenBank/DDBJ databases">
        <authorList>
            <person name="Varghese N."/>
            <person name="Submissions S."/>
        </authorList>
    </citation>
    <scope>NUCLEOTIDE SEQUENCE [LARGE SCALE GENOMIC DNA]</scope>
    <source>
        <strain evidence="1 2">CGMCC 1.3889</strain>
    </source>
</reference>
<organism evidence="1 2">
    <name type="scientific">Pediococcus ethanolidurans</name>
    <dbReference type="NCBI Taxonomy" id="319653"/>
    <lineage>
        <taxon>Bacteria</taxon>
        <taxon>Bacillati</taxon>
        <taxon>Bacillota</taxon>
        <taxon>Bacilli</taxon>
        <taxon>Lactobacillales</taxon>
        <taxon>Lactobacillaceae</taxon>
        <taxon>Pediococcus</taxon>
    </lineage>
</organism>
<gene>
    <name evidence="1" type="ORF">SAMN04487973_102141</name>
</gene>
<dbReference type="InterPro" id="IPR006520">
    <property type="entry name" value="Dit_BPSPP_N"/>
</dbReference>
<accession>A0A1H9M1B2</accession>
<dbReference type="GeneID" id="76043211"/>
<keyword evidence="2" id="KW-1185">Reference proteome</keyword>
<proteinExistence type="predicted"/>
<dbReference type="NCBIfam" id="TIGR01633">
    <property type="entry name" value="phi3626_gp14_N"/>
    <property type="match status" value="1"/>
</dbReference>
<dbReference type="EMBL" id="FOGK01000002">
    <property type="protein sequence ID" value="SER17434.1"/>
    <property type="molecule type" value="Genomic_DNA"/>
</dbReference>
<dbReference type="Gene3D" id="2.40.30.200">
    <property type="match status" value="1"/>
</dbReference>
<protein>
    <submittedName>
        <fullName evidence="1">Phage tail component, N-terminal domain-containing protein</fullName>
    </submittedName>
</protein>
<name>A0A1H9M1B2_9LACO</name>
<evidence type="ECO:0000313" key="1">
    <source>
        <dbReference type="EMBL" id="SER17434.1"/>
    </source>
</evidence>
<evidence type="ECO:0000313" key="2">
    <source>
        <dbReference type="Proteomes" id="UP000182818"/>
    </source>
</evidence>
<dbReference type="RefSeq" id="WP_057805607.1">
    <property type="nucleotide sequence ID" value="NZ_BJYP01000011.1"/>
</dbReference>
<comment type="caution">
    <text evidence="1">The sequence shown here is derived from an EMBL/GenBank/DDBJ whole genome shotgun (WGS) entry which is preliminary data.</text>
</comment>
<dbReference type="Proteomes" id="UP000182818">
    <property type="component" value="Unassembled WGS sequence"/>
</dbReference>